<evidence type="ECO:0000259" key="1">
    <source>
        <dbReference type="Pfam" id="PF03235"/>
    </source>
</evidence>
<dbReference type="AlphaFoldDB" id="A0A2V1ILC9"/>
<dbReference type="PANTHER" id="PTHR39639">
    <property type="entry name" value="CHROMOSOME 16, WHOLE GENOME SHOTGUN SEQUENCE"/>
    <property type="match status" value="1"/>
</dbReference>
<sequence length="359" mass="41358">MAKKKRQLTPELAAQLEDQLASASMPYNYDTKEYPIEVILAKYAKEEIFVPPYQRDFIWKASQKACFIESLFLGVPIMPIFVSVSGDNAELEVIDGSQRIRTIVEYCNNNLKLQGLEALTMLNGTYFSDLPISRQNKFKLRDIRVHVVTDKADAATRADIFKRVNTSSSRLTPSETRKGAYQSEFYQFIIDSAKDPLLRELCPISESKIKRGEYDELVLRFFAYSEEYLKFKHDVAPFLDAFVKNHKDNFDKDALSSKFQRMLSFVKNTFPKPYFARSINDGSTPRVRFEALSVGVHLALEEDSSIHPTNFEWLNSIEFKRHTTSDASNNPGRLRDRVEFVRDVLLGRITSFTYADNEE</sequence>
<gene>
    <name evidence="2" type="ORF">C5O23_10090</name>
</gene>
<dbReference type="RefSeq" id="WP_107032822.1">
    <property type="nucleotide sequence ID" value="NZ_CAQOPX010000010.1"/>
</dbReference>
<dbReference type="GeneID" id="82526689"/>
<keyword evidence="3" id="KW-1185">Reference proteome</keyword>
<evidence type="ECO:0000313" key="2">
    <source>
        <dbReference type="EMBL" id="PWB01272.1"/>
    </source>
</evidence>
<protein>
    <submittedName>
        <fullName evidence="2">DUF262 domain-containing protein</fullName>
    </submittedName>
</protein>
<feature type="domain" description="GmrSD restriction endonucleases N-terminal" evidence="1">
    <location>
        <begin position="38"/>
        <end position="181"/>
    </location>
</feature>
<organism evidence="2 3">
    <name type="scientific">Duncaniella muris</name>
    <dbReference type="NCBI Taxonomy" id="2094150"/>
    <lineage>
        <taxon>Bacteria</taxon>
        <taxon>Pseudomonadati</taxon>
        <taxon>Bacteroidota</taxon>
        <taxon>Bacteroidia</taxon>
        <taxon>Bacteroidales</taxon>
        <taxon>Muribaculaceae</taxon>
        <taxon>Duncaniella</taxon>
    </lineage>
</organism>
<dbReference type="Pfam" id="PF03235">
    <property type="entry name" value="GmrSD_N"/>
    <property type="match status" value="1"/>
</dbReference>
<dbReference type="Proteomes" id="UP000244905">
    <property type="component" value="Unassembled WGS sequence"/>
</dbReference>
<dbReference type="PANTHER" id="PTHR39639:SF1">
    <property type="entry name" value="DUF262 DOMAIN-CONTAINING PROTEIN"/>
    <property type="match status" value="1"/>
</dbReference>
<reference evidence="3" key="1">
    <citation type="submission" date="2018-02" db="EMBL/GenBank/DDBJ databases">
        <authorList>
            <person name="Clavel T."/>
            <person name="Strowig T."/>
        </authorList>
    </citation>
    <scope>NUCLEOTIDE SEQUENCE [LARGE SCALE GENOMIC DNA]</scope>
    <source>
        <strain evidence="3">DSM 103720</strain>
    </source>
</reference>
<name>A0A2V1ILC9_9BACT</name>
<dbReference type="EMBL" id="PUEC01000023">
    <property type="protein sequence ID" value="PWB01272.1"/>
    <property type="molecule type" value="Genomic_DNA"/>
</dbReference>
<comment type="caution">
    <text evidence="2">The sequence shown here is derived from an EMBL/GenBank/DDBJ whole genome shotgun (WGS) entry which is preliminary data.</text>
</comment>
<proteinExistence type="predicted"/>
<evidence type="ECO:0000313" key="3">
    <source>
        <dbReference type="Proteomes" id="UP000244905"/>
    </source>
</evidence>
<accession>A0A2V1ILC9</accession>
<dbReference type="InterPro" id="IPR004919">
    <property type="entry name" value="GmrSD_N"/>
</dbReference>